<accession>C7R1G6</accession>
<evidence type="ECO:0000256" key="1">
    <source>
        <dbReference type="SAM" id="MobiDB-lite"/>
    </source>
</evidence>
<dbReference type="OrthoDB" id="3405462at2"/>
<organism evidence="2 3">
    <name type="scientific">Jonesia denitrificans (strain ATCC 14870 / DSM 20603 / BCRC 15368 / CIP 55.134 / JCM 11481 / NBRC 15587 / NCTC 10816 / Prevot 55134)</name>
    <name type="common">Listeria denitrificans</name>
    <dbReference type="NCBI Taxonomy" id="471856"/>
    <lineage>
        <taxon>Bacteria</taxon>
        <taxon>Bacillati</taxon>
        <taxon>Actinomycetota</taxon>
        <taxon>Actinomycetes</taxon>
        <taxon>Micrococcales</taxon>
        <taxon>Jonesiaceae</taxon>
        <taxon>Jonesia</taxon>
    </lineage>
</organism>
<dbReference type="EMBL" id="CP001706">
    <property type="protein sequence ID" value="ACV09801.1"/>
    <property type="molecule type" value="Genomic_DNA"/>
</dbReference>
<dbReference type="Pfam" id="PF05119">
    <property type="entry name" value="Terminase_4"/>
    <property type="match status" value="1"/>
</dbReference>
<dbReference type="InterPro" id="IPR006448">
    <property type="entry name" value="Phage_term_ssu_P27"/>
</dbReference>
<dbReference type="KEGG" id="jde:Jden_2164"/>
<gene>
    <name evidence="2" type="ordered locus">Jden_2164</name>
</gene>
<evidence type="ECO:0000313" key="2">
    <source>
        <dbReference type="EMBL" id="ACV09801.1"/>
    </source>
</evidence>
<keyword evidence="3" id="KW-1185">Reference proteome</keyword>
<name>C7R1G6_JONDD</name>
<dbReference type="AlphaFoldDB" id="C7R1G6"/>
<dbReference type="HOGENOM" id="CLU_141070_1_0_11"/>
<dbReference type="eggNOG" id="ENOG50344MC">
    <property type="taxonomic scope" value="Bacteria"/>
</dbReference>
<dbReference type="Proteomes" id="UP000000628">
    <property type="component" value="Chromosome"/>
</dbReference>
<dbReference type="STRING" id="471856.Jden_2164"/>
<dbReference type="RefSeq" id="WP_015772429.1">
    <property type="nucleotide sequence ID" value="NC_013174.1"/>
</dbReference>
<evidence type="ECO:0008006" key="4">
    <source>
        <dbReference type="Google" id="ProtNLM"/>
    </source>
</evidence>
<reference evidence="2 3" key="1">
    <citation type="journal article" date="2009" name="Stand. Genomic Sci.">
        <title>Complete genome sequence of Jonesia denitrificans type strain (Prevot 55134).</title>
        <authorList>
            <person name="Pukall R."/>
            <person name="Gehrich-Schroter G."/>
            <person name="Lapidus A."/>
            <person name="Nolan M."/>
            <person name="Glavina Del Rio T."/>
            <person name="Lucas S."/>
            <person name="Chen F."/>
            <person name="Tice H."/>
            <person name="Pitluck S."/>
            <person name="Cheng J.F."/>
            <person name="Copeland A."/>
            <person name="Saunders E."/>
            <person name="Brettin T."/>
            <person name="Detter J.C."/>
            <person name="Bruce D."/>
            <person name="Goodwin L."/>
            <person name="Pati A."/>
            <person name="Ivanova N."/>
            <person name="Mavromatis K."/>
            <person name="Ovchinnikova G."/>
            <person name="Chen A."/>
            <person name="Palaniappan K."/>
            <person name="Land M."/>
            <person name="Hauser L."/>
            <person name="Chang Y.J."/>
            <person name="Jeffries C.D."/>
            <person name="Chain P."/>
            <person name="Goker M."/>
            <person name="Bristow J."/>
            <person name="Eisen J.A."/>
            <person name="Markowitz V."/>
            <person name="Hugenholtz P."/>
            <person name="Kyrpides N.C."/>
            <person name="Klenk H.P."/>
            <person name="Han C."/>
        </authorList>
    </citation>
    <scope>NUCLEOTIDE SEQUENCE [LARGE SCALE GENOMIC DNA]</scope>
    <source>
        <strain evidence="3">ATCC 14870 / DSM 20603 / BCRC 15368 / CIP 55.134 / JCM 11481 / NBRC 15587 / NCTC 10816 / Prevot 55134</strain>
    </source>
</reference>
<evidence type="ECO:0000313" key="3">
    <source>
        <dbReference type="Proteomes" id="UP000000628"/>
    </source>
</evidence>
<sequence length="122" mass="13303">MVKKKPAVPVGMDDAGTALWEQMCGKYEFRFDELVWLESACRSADRLVIMRDELKALGYMLTGSTGQDVVNPLVAEIRSTEAHMNNALAKLKVPDEGGGAVEVNQNRAAGQSRWAKSYGKGA</sequence>
<protein>
    <recommendedName>
        <fullName evidence="4">Terminase small subunit</fullName>
    </recommendedName>
</protein>
<feature type="region of interest" description="Disordered" evidence="1">
    <location>
        <begin position="97"/>
        <end position="122"/>
    </location>
</feature>
<proteinExistence type="predicted"/>